<sequence length="344" mass="38283">MVVRENAEMLRDAAAAKGVTLDIAPLLKVGLESYFENTPWMAFAEKTGRVPRFAGNDHTERGQSNEERAIKWFEEDKMLMVEREVTALSSEHQWLLASFDGMVPASSDPSVHAPNGFPVEAKVPAFQSRKKLWDAKKVGLAVMGLPYYWCQMQHQMLVAEAPYGWFVAIGVEVDKDGTEKIVFPIVEKVPRDDDFLRAYLAVAKFFFEEYLDVYEEPPMLPSDKAFVDKLIANAAFDKAIADADHDTAVDMYLEACRAEEEAKARRAELEAKVLAAATSMRAEGSDVVLLADRLEVSYSRSQAVSWQKVAKQVAKDAGLPDIPPAVIDACKSKEKESAKLKEVA</sequence>
<comment type="caution">
    <text evidence="2">The sequence shown here is derived from an EMBL/GenBank/DDBJ whole genome shotgun (WGS) entry which is preliminary data.</text>
</comment>
<dbReference type="InterPro" id="IPR011604">
    <property type="entry name" value="PDDEXK-like_dom_sf"/>
</dbReference>
<dbReference type="InterPro" id="IPR019080">
    <property type="entry name" value="YqaJ_viral_recombinase"/>
</dbReference>
<feature type="domain" description="YqaJ viral recombinase" evidence="1">
    <location>
        <begin position="44"/>
        <end position="161"/>
    </location>
</feature>
<dbReference type="Pfam" id="PF09588">
    <property type="entry name" value="YqaJ"/>
    <property type="match status" value="1"/>
</dbReference>
<gene>
    <name evidence="2" type="ORF">WL29_21970</name>
</gene>
<evidence type="ECO:0000259" key="1">
    <source>
        <dbReference type="Pfam" id="PF09588"/>
    </source>
</evidence>
<evidence type="ECO:0000313" key="2">
    <source>
        <dbReference type="EMBL" id="KWA84036.1"/>
    </source>
</evidence>
<name>A0A106QBW4_9BURK</name>
<dbReference type="InterPro" id="IPR011335">
    <property type="entry name" value="Restrct_endonuc-II-like"/>
</dbReference>
<dbReference type="SUPFAM" id="SSF52980">
    <property type="entry name" value="Restriction endonuclease-like"/>
    <property type="match status" value="1"/>
</dbReference>
<dbReference type="EMBL" id="LPHD01000049">
    <property type="protein sequence ID" value="KWA84036.1"/>
    <property type="molecule type" value="Genomic_DNA"/>
</dbReference>
<reference evidence="2 3" key="1">
    <citation type="submission" date="2015-11" db="EMBL/GenBank/DDBJ databases">
        <title>Expanding the genomic diversity of Burkholderia species for the development of highly accurate diagnostics.</title>
        <authorList>
            <person name="Sahl J."/>
            <person name="Keim P."/>
            <person name="Wagner D."/>
        </authorList>
    </citation>
    <scope>NUCLEOTIDE SEQUENCE [LARGE SCALE GENOMIC DNA]</scope>
    <source>
        <strain evidence="2 3">MSMB2087WGS</strain>
    </source>
</reference>
<organism evidence="2 3">
    <name type="scientific">Burkholderia ubonensis</name>
    <dbReference type="NCBI Taxonomy" id="101571"/>
    <lineage>
        <taxon>Bacteria</taxon>
        <taxon>Pseudomonadati</taxon>
        <taxon>Pseudomonadota</taxon>
        <taxon>Betaproteobacteria</taxon>
        <taxon>Burkholderiales</taxon>
        <taxon>Burkholderiaceae</taxon>
        <taxon>Burkholderia</taxon>
        <taxon>Burkholderia cepacia complex</taxon>
    </lineage>
</organism>
<dbReference type="Proteomes" id="UP000060630">
    <property type="component" value="Unassembled WGS sequence"/>
</dbReference>
<dbReference type="AlphaFoldDB" id="A0A106QBW4"/>
<proteinExistence type="predicted"/>
<accession>A0A106QBW4</accession>
<protein>
    <recommendedName>
        <fullName evidence="1">YqaJ viral recombinase domain-containing protein</fullName>
    </recommendedName>
</protein>
<evidence type="ECO:0000313" key="3">
    <source>
        <dbReference type="Proteomes" id="UP000060630"/>
    </source>
</evidence>
<dbReference type="Gene3D" id="3.90.320.10">
    <property type="match status" value="1"/>
</dbReference>